<dbReference type="REBASE" id="513573">
    <property type="entry name" value="M.Rsi800ORF605P"/>
</dbReference>
<sequence length="510" mass="57941">MNVSTTTEQARVFRQLQLDAAKTQTERNKLGQFATPTDLAFDIVQYAKELLTPHSQIQFLDPAFGTGAFYSALLQLFSPTQVKESVGYEIDSHYGLEAISFWRDTPLQLHLADFTQAIPPSCDDKKANLLICNPPYVRHHHLSRIEKQRLQNQTFQITGIKLSQLASLYCYFLCLADAWMADNCIAGWLIPSGFMDVNYGQQIKEYLLSSVTLLRVHLFHPNDVQFADALVTSAVVWFKKTLPPSNHHVEFSYGKSLATPNKSKLVSVETLCSTPKWTKIGFTSNNTQSNLKQFQLKDLFTIKRGLATGANNFFVLTKEQVLAYQLPIEFLTSILPSPRYLLIDEIEADIKGNPILTQQLFLLDCALPIAEVQANYPMLWQYLQMGVDNGISDRYLCRHRSPWYSQEKRPPSPFLCTYMGRQDTKRGRPFRFILNHSQATATNVYLILYPLPVLAQALSQNSELLKQVWQALNEISDEMLMCEGRVYGGGLYKLEPKELGNAIVSIPRSF</sequence>
<accession>A0A975Y3C0</accession>
<evidence type="ECO:0000313" key="10">
    <source>
        <dbReference type="Proteomes" id="UP000683511"/>
    </source>
</evidence>
<dbReference type="PANTHER" id="PTHR33841:SF5">
    <property type="entry name" value="DNA METHYLASE (MODIFICATION METHYLASE) (METHYLTRANSFERASE)-RELATED"/>
    <property type="match status" value="1"/>
</dbReference>
<evidence type="ECO:0000256" key="5">
    <source>
        <dbReference type="ARBA" id="ARBA00022691"/>
    </source>
</evidence>
<evidence type="ECO:0000313" key="9">
    <source>
        <dbReference type="EMBL" id="QXE21927.1"/>
    </source>
</evidence>
<dbReference type="Pfam" id="PF22837">
    <property type="entry name" value="M_Eco57I_C"/>
    <property type="match status" value="1"/>
</dbReference>
<evidence type="ECO:0000256" key="4">
    <source>
        <dbReference type="ARBA" id="ARBA00022679"/>
    </source>
</evidence>
<dbReference type="Pfam" id="PF07669">
    <property type="entry name" value="Eco57I"/>
    <property type="match status" value="1"/>
</dbReference>
<feature type="domain" description="Type II methyltransferase M.Eco57I C-terminal" evidence="8">
    <location>
        <begin position="288"/>
        <end position="504"/>
    </location>
</feature>
<dbReference type="PRINTS" id="PR00507">
    <property type="entry name" value="N12N6MTFRASE"/>
</dbReference>
<evidence type="ECO:0000259" key="7">
    <source>
        <dbReference type="Pfam" id="PF07669"/>
    </source>
</evidence>
<dbReference type="RefSeq" id="WP_190601097.1">
    <property type="nucleotide sequence ID" value="NZ_CP021056.1"/>
</dbReference>
<organism evidence="9 10">
    <name type="scientific">Richelia sinica FACHB-800</name>
    <dbReference type="NCBI Taxonomy" id="1357546"/>
    <lineage>
        <taxon>Bacteria</taxon>
        <taxon>Bacillati</taxon>
        <taxon>Cyanobacteriota</taxon>
        <taxon>Cyanophyceae</taxon>
        <taxon>Nostocales</taxon>
        <taxon>Nostocaceae</taxon>
        <taxon>Richelia</taxon>
    </lineage>
</organism>
<dbReference type="AlphaFoldDB" id="A0A975Y3C0"/>
<evidence type="ECO:0000256" key="2">
    <source>
        <dbReference type="ARBA" id="ARBA00011900"/>
    </source>
</evidence>
<evidence type="ECO:0000256" key="3">
    <source>
        <dbReference type="ARBA" id="ARBA00022603"/>
    </source>
</evidence>
<name>A0A975Y3C0_9NOST</name>
<dbReference type="Gene3D" id="3.40.50.150">
    <property type="entry name" value="Vaccinia Virus protein VP39"/>
    <property type="match status" value="1"/>
</dbReference>
<dbReference type="EMBL" id="CP021056">
    <property type="protein sequence ID" value="QXE21927.1"/>
    <property type="molecule type" value="Genomic_DNA"/>
</dbReference>
<dbReference type="PROSITE" id="PS00092">
    <property type="entry name" value="N6_MTASE"/>
    <property type="match status" value="1"/>
</dbReference>
<evidence type="ECO:0000256" key="1">
    <source>
        <dbReference type="ARBA" id="ARBA00006594"/>
    </source>
</evidence>
<dbReference type="GO" id="GO:0006304">
    <property type="term" value="P:DNA modification"/>
    <property type="evidence" value="ECO:0007669"/>
    <property type="project" value="InterPro"/>
</dbReference>
<dbReference type="PANTHER" id="PTHR33841">
    <property type="entry name" value="DNA METHYLTRANSFERASE YEEA-RELATED"/>
    <property type="match status" value="1"/>
</dbReference>
<dbReference type="GO" id="GO:0032259">
    <property type="term" value="P:methylation"/>
    <property type="evidence" value="ECO:0007669"/>
    <property type="project" value="UniProtKB-KW"/>
</dbReference>
<dbReference type="EC" id="2.1.1.72" evidence="2"/>
<dbReference type="InterPro" id="IPR054520">
    <property type="entry name" value="M_Eco57I_C"/>
</dbReference>
<comment type="similarity">
    <text evidence="1">Belongs to the N(4)/N(6)-methyltransferase family.</text>
</comment>
<dbReference type="KEGG" id="rsin:B6N60_00605"/>
<protein>
    <recommendedName>
        <fullName evidence="2">site-specific DNA-methyltransferase (adenine-specific)</fullName>
        <ecNumber evidence="2">2.1.1.72</ecNumber>
    </recommendedName>
</protein>
<keyword evidence="3" id="KW-0489">Methyltransferase</keyword>
<dbReference type="Proteomes" id="UP000683511">
    <property type="component" value="Chromosome"/>
</dbReference>
<proteinExistence type="inferred from homology"/>
<dbReference type="GO" id="GO:0003676">
    <property type="term" value="F:nucleic acid binding"/>
    <property type="evidence" value="ECO:0007669"/>
    <property type="project" value="InterPro"/>
</dbReference>
<dbReference type="InterPro" id="IPR050953">
    <property type="entry name" value="N4_N6_ade-DNA_methylase"/>
</dbReference>
<keyword evidence="5" id="KW-0949">S-adenosyl-L-methionine</keyword>
<keyword evidence="4" id="KW-0808">Transferase</keyword>
<gene>
    <name evidence="9" type="ORF">B6N60_00605</name>
</gene>
<dbReference type="SUPFAM" id="SSF53335">
    <property type="entry name" value="S-adenosyl-L-methionine-dependent methyltransferases"/>
    <property type="match status" value="1"/>
</dbReference>
<dbReference type="InterPro" id="IPR029063">
    <property type="entry name" value="SAM-dependent_MTases_sf"/>
</dbReference>
<dbReference type="GO" id="GO:0009007">
    <property type="term" value="F:site-specific DNA-methyltransferase (adenine-specific) activity"/>
    <property type="evidence" value="ECO:0007669"/>
    <property type="project" value="UniProtKB-EC"/>
</dbReference>
<reference evidence="9" key="1">
    <citation type="submission" date="2017-04" db="EMBL/GenBank/DDBJ databases">
        <title>Genome deletions in a multicellular cyanobacterial endosymbiont for morphological adaptation in marine diatoms.</title>
        <authorList>
            <person name="Wang Y."/>
            <person name="Gao H."/>
            <person name="Li R."/>
            <person name="Xu X."/>
        </authorList>
    </citation>
    <scope>NUCLEOTIDE SEQUENCE</scope>
    <source>
        <strain evidence="9">FACHB 800</strain>
    </source>
</reference>
<dbReference type="InterPro" id="IPR011639">
    <property type="entry name" value="MethylTrfase_TaqI-like_dom"/>
</dbReference>
<keyword evidence="10" id="KW-1185">Reference proteome</keyword>
<dbReference type="InterPro" id="IPR002052">
    <property type="entry name" value="DNA_methylase_N6_adenine_CS"/>
</dbReference>
<evidence type="ECO:0000256" key="6">
    <source>
        <dbReference type="ARBA" id="ARBA00047942"/>
    </source>
</evidence>
<feature type="domain" description="Type II methyltransferase M.TaqI-like" evidence="7">
    <location>
        <begin position="123"/>
        <end position="223"/>
    </location>
</feature>
<comment type="catalytic activity">
    <reaction evidence="6">
        <text>a 2'-deoxyadenosine in DNA + S-adenosyl-L-methionine = an N(6)-methyl-2'-deoxyadenosine in DNA + S-adenosyl-L-homocysteine + H(+)</text>
        <dbReference type="Rhea" id="RHEA:15197"/>
        <dbReference type="Rhea" id="RHEA-COMP:12418"/>
        <dbReference type="Rhea" id="RHEA-COMP:12419"/>
        <dbReference type="ChEBI" id="CHEBI:15378"/>
        <dbReference type="ChEBI" id="CHEBI:57856"/>
        <dbReference type="ChEBI" id="CHEBI:59789"/>
        <dbReference type="ChEBI" id="CHEBI:90615"/>
        <dbReference type="ChEBI" id="CHEBI:90616"/>
        <dbReference type="EC" id="2.1.1.72"/>
    </reaction>
</comment>
<evidence type="ECO:0000259" key="8">
    <source>
        <dbReference type="Pfam" id="PF22837"/>
    </source>
</evidence>